<dbReference type="PANTHER" id="PTHR33989">
    <property type="match status" value="1"/>
</dbReference>
<proteinExistence type="predicted"/>
<dbReference type="OrthoDB" id="1641940at2"/>
<keyword evidence="4 8" id="KW-0762">Sugar transport</keyword>
<dbReference type="InterPro" id="IPR003352">
    <property type="entry name" value="PTS_EIIC"/>
</dbReference>
<feature type="transmembrane region" description="Helical" evidence="9">
    <location>
        <begin position="359"/>
        <end position="379"/>
    </location>
</feature>
<evidence type="ECO:0000256" key="3">
    <source>
        <dbReference type="ARBA" id="ARBA00022475"/>
    </source>
</evidence>
<dbReference type="PANTHER" id="PTHR33989:SF4">
    <property type="entry name" value="PTS SYSTEM N,N'-DIACETYLCHITOBIOSE-SPECIFIC EIIC COMPONENT"/>
    <property type="match status" value="1"/>
</dbReference>
<protein>
    <recommendedName>
        <fullName evidence="8">Permease IIC component</fullName>
    </recommendedName>
</protein>
<dbReference type="Proteomes" id="UP000261080">
    <property type="component" value="Unassembled WGS sequence"/>
</dbReference>
<keyword evidence="6 9" id="KW-1133">Transmembrane helix</keyword>
<feature type="transmembrane region" description="Helical" evidence="9">
    <location>
        <begin position="172"/>
        <end position="194"/>
    </location>
</feature>
<evidence type="ECO:0000313" key="12">
    <source>
        <dbReference type="Proteomes" id="UP000261080"/>
    </source>
</evidence>
<gene>
    <name evidence="11" type="ORF">DW016_08135</name>
</gene>
<feature type="transmembrane region" description="Helical" evidence="9">
    <location>
        <begin position="327"/>
        <end position="347"/>
    </location>
</feature>
<dbReference type="GO" id="GO:0009401">
    <property type="term" value="P:phosphoenolpyruvate-dependent sugar phosphotransferase system"/>
    <property type="evidence" value="ECO:0007669"/>
    <property type="project" value="InterPro"/>
</dbReference>
<evidence type="ECO:0000256" key="6">
    <source>
        <dbReference type="ARBA" id="ARBA00022989"/>
    </source>
</evidence>
<evidence type="ECO:0000256" key="8">
    <source>
        <dbReference type="PIRNR" id="PIRNR006351"/>
    </source>
</evidence>
<dbReference type="NCBIfam" id="TIGR00410">
    <property type="entry name" value="lacE"/>
    <property type="match status" value="1"/>
</dbReference>
<dbReference type="Pfam" id="PF02378">
    <property type="entry name" value="PTS_EIIC"/>
    <property type="match status" value="1"/>
</dbReference>
<feature type="transmembrane region" description="Helical" evidence="9">
    <location>
        <begin position="112"/>
        <end position="133"/>
    </location>
</feature>
<feature type="transmembrane region" description="Helical" evidence="9">
    <location>
        <begin position="433"/>
        <end position="457"/>
    </location>
</feature>
<evidence type="ECO:0000256" key="1">
    <source>
        <dbReference type="ARBA" id="ARBA00004651"/>
    </source>
</evidence>
<comment type="function">
    <text evidence="8">The phosphoenolpyruvate-dependent sugar phosphotransferase system (PTS), a major carbohydrate active -transport system, catalyzes the phosphorylation of incoming sugar substrates concomitant with their translocation across the cell membrane.</text>
</comment>
<keyword evidence="3 8" id="KW-1003">Cell membrane</keyword>
<accession>A0A3E3K1C0</accession>
<dbReference type="RefSeq" id="WP_024731996.1">
    <property type="nucleotide sequence ID" value="NZ_CALBAT010000007.1"/>
</dbReference>
<sequence length="464" mass="50150">MNAFMQWMETHFMPMAAKIGSQRHLIAIRDGFIAIMPVTMVGSIAVLLNVFLRDLPNEWLGEGNGFVAAMDPIIAINGNVYFGSITVLGIAFTISLGYHLSKSYDVNPIAGAVIAFSAVVTCMNQNAVFNYILNGVDLSSLDSLKAAGLDVIESEGAVALQNVSGWGYMGEAYTGSSGLFTCLIVGLLSTMIYVKLMQKKVTIKLPDSVPPAVSNAFAAIIPGIVAIYVFGILTQISVQFTGLYPNDLIVEWIQKPLLGLSQGLGSVVLMMFLIQLFWFFGLHGDNILAPVTEGIYTPALLENLRIWNETQSTADMPYIWTRGSINAYAMAGGSGMTLALLIAIFIVSKKKDSREIAKLALPMGVFNINEPVIFGIPIVLNPVYLIPWLITAPVCSVIGYVFTAAHIIPPVYIQVPWVMPVGLYAFFGTGGSVMAGVVSLICLAVAVLIWVPFVMLANRMENKQ</sequence>
<evidence type="ECO:0000259" key="10">
    <source>
        <dbReference type="PROSITE" id="PS51105"/>
    </source>
</evidence>
<evidence type="ECO:0000256" key="4">
    <source>
        <dbReference type="ARBA" id="ARBA00022597"/>
    </source>
</evidence>
<feature type="transmembrane region" description="Helical" evidence="9">
    <location>
        <begin position="31"/>
        <end position="52"/>
    </location>
</feature>
<comment type="subcellular location">
    <subcellularLocation>
        <location evidence="1">Cell membrane</location>
        <topology evidence="1">Multi-pass membrane protein</topology>
    </subcellularLocation>
</comment>
<dbReference type="InterPro" id="IPR004796">
    <property type="entry name" value="PTS_IIC_cello"/>
</dbReference>
<keyword evidence="2 8" id="KW-0813">Transport</keyword>
<dbReference type="InterPro" id="IPR004501">
    <property type="entry name" value="PTS_EIIC_3"/>
</dbReference>
<feature type="domain" description="PTS EIIC type-3" evidence="10">
    <location>
        <begin position="8"/>
        <end position="453"/>
    </location>
</feature>
<dbReference type="GO" id="GO:1902815">
    <property type="term" value="P:N,N'-diacetylchitobiose import"/>
    <property type="evidence" value="ECO:0007669"/>
    <property type="project" value="TreeGrafter"/>
</dbReference>
<keyword evidence="7 8" id="KW-0472">Membrane</keyword>
<feature type="transmembrane region" description="Helical" evidence="9">
    <location>
        <begin position="80"/>
        <end position="100"/>
    </location>
</feature>
<feature type="transmembrane region" description="Helical" evidence="9">
    <location>
        <begin position="258"/>
        <end position="280"/>
    </location>
</feature>
<keyword evidence="5 9" id="KW-0812">Transmembrane</keyword>
<dbReference type="AlphaFoldDB" id="A0A3E3K1C0"/>
<evidence type="ECO:0000256" key="9">
    <source>
        <dbReference type="SAM" id="Phobius"/>
    </source>
</evidence>
<dbReference type="PROSITE" id="PS51105">
    <property type="entry name" value="PTS_EIIC_TYPE_3"/>
    <property type="match status" value="1"/>
</dbReference>
<dbReference type="GeneID" id="97192032"/>
<evidence type="ECO:0000256" key="5">
    <source>
        <dbReference type="ARBA" id="ARBA00022692"/>
    </source>
</evidence>
<evidence type="ECO:0000313" key="11">
    <source>
        <dbReference type="EMBL" id="RGE86912.1"/>
    </source>
</evidence>
<organism evidence="11 12">
    <name type="scientific">Sellimonas intestinalis</name>
    <dbReference type="NCBI Taxonomy" id="1653434"/>
    <lineage>
        <taxon>Bacteria</taxon>
        <taxon>Bacillati</taxon>
        <taxon>Bacillota</taxon>
        <taxon>Clostridia</taxon>
        <taxon>Lachnospirales</taxon>
        <taxon>Lachnospiraceae</taxon>
        <taxon>Sellimonas</taxon>
    </lineage>
</organism>
<evidence type="ECO:0000256" key="2">
    <source>
        <dbReference type="ARBA" id="ARBA00022448"/>
    </source>
</evidence>
<dbReference type="GO" id="GO:0005886">
    <property type="term" value="C:plasma membrane"/>
    <property type="evidence" value="ECO:0007669"/>
    <property type="project" value="UniProtKB-SubCell"/>
</dbReference>
<name>A0A3E3K1C0_9FIRM</name>
<feature type="transmembrane region" description="Helical" evidence="9">
    <location>
        <begin position="215"/>
        <end position="238"/>
    </location>
</feature>
<dbReference type="InterPro" id="IPR051088">
    <property type="entry name" value="PTS_Sugar-EIIC/EIIB"/>
</dbReference>
<comment type="caution">
    <text evidence="11">The sequence shown here is derived from an EMBL/GenBank/DDBJ whole genome shotgun (WGS) entry which is preliminary data.</text>
</comment>
<dbReference type="GO" id="GO:0008982">
    <property type="term" value="F:protein-N(PI)-phosphohistidine-sugar phosphotransferase activity"/>
    <property type="evidence" value="ECO:0007669"/>
    <property type="project" value="UniProtKB-UniRule"/>
</dbReference>
<dbReference type="PIRSF" id="PIRSF006351">
    <property type="entry name" value="PTS_EIIC-Cellobiose"/>
    <property type="match status" value="1"/>
</dbReference>
<keyword evidence="12" id="KW-1185">Reference proteome</keyword>
<reference evidence="11 12" key="1">
    <citation type="submission" date="2018-08" db="EMBL/GenBank/DDBJ databases">
        <title>A genome reference for cultivated species of the human gut microbiota.</title>
        <authorList>
            <person name="Zou Y."/>
            <person name="Xue W."/>
            <person name="Luo G."/>
        </authorList>
    </citation>
    <scope>NUCLEOTIDE SEQUENCE [LARGE SCALE GENOMIC DNA]</scope>
    <source>
        <strain evidence="11 12">AF37-2AT</strain>
    </source>
</reference>
<dbReference type="EMBL" id="QVLX01000004">
    <property type="protein sequence ID" value="RGE86912.1"/>
    <property type="molecule type" value="Genomic_DNA"/>
</dbReference>
<evidence type="ECO:0000256" key="7">
    <source>
        <dbReference type="ARBA" id="ARBA00023136"/>
    </source>
</evidence>